<gene>
    <name evidence="1" type="ORF">PDE001_LOCUS9033</name>
</gene>
<name>A0AAV0V3V3_9STRA</name>
<sequence length="124" mass="13775">MSIHMQSLQLGTGAVSAGKKLQRRSQTLGLRVPARILFAGQEGVALSTSVSLLLHESDLCRLQNVIKKRKKEDRMSTNAFNTCRERRSRPYRQNPLYGGHGNGDSIPCCQLCSRMMSPRDAGML</sequence>
<evidence type="ECO:0000313" key="2">
    <source>
        <dbReference type="Proteomes" id="UP001162029"/>
    </source>
</evidence>
<proteinExistence type="predicted"/>
<reference evidence="1" key="1">
    <citation type="submission" date="2022-12" db="EMBL/GenBank/DDBJ databases">
        <authorList>
            <person name="Webb A."/>
        </authorList>
    </citation>
    <scope>NUCLEOTIDE SEQUENCE</scope>
    <source>
        <strain evidence="1">Pd1</strain>
    </source>
</reference>
<comment type="caution">
    <text evidence="1">The sequence shown here is derived from an EMBL/GenBank/DDBJ whole genome shotgun (WGS) entry which is preliminary data.</text>
</comment>
<dbReference type="AlphaFoldDB" id="A0AAV0V3V3"/>
<organism evidence="1 2">
    <name type="scientific">Peronospora destructor</name>
    <dbReference type="NCBI Taxonomy" id="86335"/>
    <lineage>
        <taxon>Eukaryota</taxon>
        <taxon>Sar</taxon>
        <taxon>Stramenopiles</taxon>
        <taxon>Oomycota</taxon>
        <taxon>Peronosporomycetes</taxon>
        <taxon>Peronosporales</taxon>
        <taxon>Peronosporaceae</taxon>
        <taxon>Peronospora</taxon>
    </lineage>
</organism>
<evidence type="ECO:0000313" key="1">
    <source>
        <dbReference type="EMBL" id="CAI5743846.1"/>
    </source>
</evidence>
<keyword evidence="2" id="KW-1185">Reference proteome</keyword>
<protein>
    <submittedName>
        <fullName evidence="1">Uncharacterized protein</fullName>
    </submittedName>
</protein>
<dbReference type="EMBL" id="CANTFM010001942">
    <property type="protein sequence ID" value="CAI5743846.1"/>
    <property type="molecule type" value="Genomic_DNA"/>
</dbReference>
<dbReference type="Proteomes" id="UP001162029">
    <property type="component" value="Unassembled WGS sequence"/>
</dbReference>
<accession>A0AAV0V3V3</accession>